<comment type="caution">
    <text evidence="2">The sequence shown here is derived from an EMBL/GenBank/DDBJ whole genome shotgun (WGS) entry which is preliminary data.</text>
</comment>
<dbReference type="EMBL" id="JAPYKO010000026">
    <property type="protein sequence ID" value="MEI9405765.1"/>
    <property type="molecule type" value="Genomic_DNA"/>
</dbReference>
<dbReference type="RefSeq" id="WP_337096041.1">
    <property type="nucleotide sequence ID" value="NZ_JAPYKO010000026.1"/>
</dbReference>
<feature type="transmembrane region" description="Helical" evidence="1">
    <location>
        <begin position="48"/>
        <end position="66"/>
    </location>
</feature>
<keyword evidence="1" id="KW-1133">Transmembrane helix</keyword>
<evidence type="ECO:0008006" key="4">
    <source>
        <dbReference type="Google" id="ProtNLM"/>
    </source>
</evidence>
<protein>
    <recommendedName>
        <fullName evidence="4">Transmembrane protein</fullName>
    </recommendedName>
</protein>
<organism evidence="2 3">
    <name type="scientific">Mesorhizobium argentiipisi</name>
    <dbReference type="NCBI Taxonomy" id="3015175"/>
    <lineage>
        <taxon>Bacteria</taxon>
        <taxon>Pseudomonadati</taxon>
        <taxon>Pseudomonadota</taxon>
        <taxon>Alphaproteobacteria</taxon>
        <taxon>Hyphomicrobiales</taxon>
        <taxon>Phyllobacteriaceae</taxon>
        <taxon>Mesorhizobium</taxon>
    </lineage>
</organism>
<gene>
    <name evidence="2" type="ORF">O7A05_26910</name>
</gene>
<dbReference type="Proteomes" id="UP001366503">
    <property type="component" value="Unassembled WGS sequence"/>
</dbReference>
<keyword evidence="3" id="KW-1185">Reference proteome</keyword>
<name>A0ABU8KK14_9HYPH</name>
<reference evidence="2 3" key="1">
    <citation type="submission" date="2022-12" db="EMBL/GenBank/DDBJ databases">
        <authorList>
            <person name="Muema E."/>
        </authorList>
    </citation>
    <scope>NUCLEOTIDE SEQUENCE [LARGE SCALE GENOMIC DNA]</scope>
    <source>
        <strain evidence="3">1330</strain>
    </source>
</reference>
<keyword evidence="1" id="KW-0812">Transmembrane</keyword>
<evidence type="ECO:0000313" key="2">
    <source>
        <dbReference type="EMBL" id="MEI9405765.1"/>
    </source>
</evidence>
<feature type="transmembrane region" description="Helical" evidence="1">
    <location>
        <begin position="96"/>
        <end position="118"/>
    </location>
</feature>
<feature type="transmembrane region" description="Helical" evidence="1">
    <location>
        <begin position="138"/>
        <end position="157"/>
    </location>
</feature>
<feature type="transmembrane region" description="Helical" evidence="1">
    <location>
        <begin position="72"/>
        <end position="91"/>
    </location>
</feature>
<evidence type="ECO:0000256" key="1">
    <source>
        <dbReference type="SAM" id="Phobius"/>
    </source>
</evidence>
<feature type="transmembrane region" description="Helical" evidence="1">
    <location>
        <begin position="6"/>
        <end position="27"/>
    </location>
</feature>
<sequence length="167" mass="18202">MSPAMIFNIHLALGYVPWLLCFVAYIWPRLRSMEPIEAQRAIATLHSFRFFGLVFLIPGVVGPDLAPDFASFAAYGDFATGLLAKLALVAVARPAIFWPLVVAFNLAGVVDLVGDYYLGTVLDLPGHAGQLGATYAIPILYVPLLMITHVAAFYLLARSRRHQIAAT</sequence>
<accession>A0ABU8KK14</accession>
<keyword evidence="1" id="KW-0472">Membrane</keyword>
<evidence type="ECO:0000313" key="3">
    <source>
        <dbReference type="Proteomes" id="UP001366503"/>
    </source>
</evidence>
<proteinExistence type="predicted"/>